<dbReference type="InterPro" id="IPR020103">
    <property type="entry name" value="PsdUridine_synth_cat_dom_sf"/>
</dbReference>
<dbReference type="GO" id="GO:0003723">
    <property type="term" value="F:RNA binding"/>
    <property type="evidence" value="ECO:0007669"/>
    <property type="project" value="InterPro"/>
</dbReference>
<dbReference type="PANTHER" id="PTHR13326">
    <property type="entry name" value="TRNA PSEUDOURIDINE SYNTHASE D"/>
    <property type="match status" value="1"/>
</dbReference>
<dbReference type="Proteomes" id="UP000238350">
    <property type="component" value="Unassembled WGS sequence"/>
</dbReference>
<dbReference type="InterPro" id="IPR011760">
    <property type="entry name" value="PsdUridine_synth_TruD_insert"/>
</dbReference>
<dbReference type="InterPro" id="IPR042214">
    <property type="entry name" value="TruD_catalytic"/>
</dbReference>
<dbReference type="PANTHER" id="PTHR13326:SF21">
    <property type="entry name" value="PSEUDOURIDYLATE SYNTHASE PUS7L"/>
    <property type="match status" value="1"/>
</dbReference>
<gene>
    <name evidence="5" type="ORF">B9G98_01894</name>
</gene>
<dbReference type="InterPro" id="IPR001656">
    <property type="entry name" value="PsdUridine_synth_TruD"/>
</dbReference>
<evidence type="ECO:0000313" key="6">
    <source>
        <dbReference type="Proteomes" id="UP000238350"/>
    </source>
</evidence>
<dbReference type="STRING" id="45607.A0A2T0FH14"/>
<dbReference type="NCBIfam" id="TIGR00094">
    <property type="entry name" value="tRNA_TruD_broad"/>
    <property type="match status" value="1"/>
</dbReference>
<dbReference type="OrthoDB" id="447290at2759"/>
<dbReference type="PROSITE" id="PS01268">
    <property type="entry name" value="UPF0024"/>
    <property type="match status" value="1"/>
</dbReference>
<comment type="caution">
    <text evidence="5">The sequence shown here is derived from an EMBL/GenBank/DDBJ whole genome shotgun (WGS) entry which is preliminary data.</text>
</comment>
<dbReference type="PROSITE" id="PS50984">
    <property type="entry name" value="TRUD"/>
    <property type="match status" value="1"/>
</dbReference>
<dbReference type="CDD" id="cd02576">
    <property type="entry name" value="PseudoU_synth_ScPUS7"/>
    <property type="match status" value="1"/>
</dbReference>
<sequence length="585" mass="66617">MEESESKRIKLESSPRGISELDVGITCYVCSEVPGFKGSLKQRYTDFLVNEIEKDGNVVHLIDLGVEDKKDRRREKREKEREVKPPPELGDFRSKLEELVGAEVVDKCLELFHTGTKYETEQAFEDKALRTQIHQLFGEAFQGRLDTSTTADKRLIVRLQTRSTRSRVPKSEAGNVLEFLRFTVYKENKETMEVTGLIARFLRIQPKAITFAGTKDRRGVTCQKFSIRRMNVARVSSLNSTLRGVKLGSFQYMSEPIRLGDLNGNQFVISVRNIDNVENVDAALKNLRDNGFINYFGLQRFGTFSVSTHTVGKSILKGDYDAAVTSILQPQELTLPESREAREIYANTKDAAKALELMPRKCMAEYQILTALKESPSSINALLRVPHNLRLMYVHSYQSYVWNCAASERVRRGLEVVPGDLVLDEAESTFTRARPVTAQEIEQKSKTIFDIVLPTPGFDVTYPENLVNFYETIMNEDGIDCHNMRRNTTEFSLSGSYRLLMSRPSDLTWWHKTYTETDEQLVRTDLELLELGKPITPENRLAETVAGERNAVILQMTLGTSEYATMALREAMKTDTSRHGQMFFS</sequence>
<name>A0A2T0FH14_9ASCO</name>
<dbReference type="RefSeq" id="XP_024664219.1">
    <property type="nucleotide sequence ID" value="XM_024808451.1"/>
</dbReference>
<organism evidence="5 6">
    <name type="scientific">Wickerhamiella sorbophila</name>
    <dbReference type="NCBI Taxonomy" id="45607"/>
    <lineage>
        <taxon>Eukaryota</taxon>
        <taxon>Fungi</taxon>
        <taxon>Dikarya</taxon>
        <taxon>Ascomycota</taxon>
        <taxon>Saccharomycotina</taxon>
        <taxon>Dipodascomycetes</taxon>
        <taxon>Dipodascales</taxon>
        <taxon>Trichomonascaceae</taxon>
        <taxon>Wickerhamiella</taxon>
    </lineage>
</organism>
<dbReference type="GO" id="GO:0008033">
    <property type="term" value="P:tRNA processing"/>
    <property type="evidence" value="ECO:0007669"/>
    <property type="project" value="UniProtKB-KW"/>
</dbReference>
<dbReference type="EMBL" id="NDIQ01000021">
    <property type="protein sequence ID" value="PRT54274.1"/>
    <property type="molecule type" value="Genomic_DNA"/>
</dbReference>
<dbReference type="GO" id="GO:0005634">
    <property type="term" value="C:nucleus"/>
    <property type="evidence" value="ECO:0007669"/>
    <property type="project" value="TreeGrafter"/>
</dbReference>
<dbReference type="GO" id="GO:0009982">
    <property type="term" value="F:pseudouridine synthase activity"/>
    <property type="evidence" value="ECO:0007669"/>
    <property type="project" value="InterPro"/>
</dbReference>
<comment type="similarity">
    <text evidence="1">Belongs to the pseudouridine synthase TruD family.</text>
</comment>
<keyword evidence="3" id="KW-0413">Isomerase</keyword>
<dbReference type="AlphaFoldDB" id="A0A2T0FH14"/>
<feature type="domain" description="TRUD" evidence="4">
    <location>
        <begin position="291"/>
        <end position="503"/>
    </location>
</feature>
<keyword evidence="6" id="KW-1185">Reference proteome</keyword>
<reference evidence="5 6" key="1">
    <citation type="submission" date="2017-04" db="EMBL/GenBank/DDBJ databases">
        <title>Genome sequencing of [Candida] sorbophila.</title>
        <authorList>
            <person name="Ahn J.O."/>
        </authorList>
    </citation>
    <scope>NUCLEOTIDE SEQUENCE [LARGE SCALE GENOMIC DNA]</scope>
    <source>
        <strain evidence="5 6">DS02</strain>
    </source>
</reference>
<dbReference type="PIRSF" id="PIRSF037016">
    <property type="entry name" value="Pseudouridin_synth_euk_prd"/>
    <property type="match status" value="1"/>
</dbReference>
<evidence type="ECO:0000256" key="3">
    <source>
        <dbReference type="ARBA" id="ARBA00023235"/>
    </source>
</evidence>
<dbReference type="Pfam" id="PF01142">
    <property type="entry name" value="TruD"/>
    <property type="match status" value="1"/>
</dbReference>
<dbReference type="GeneID" id="36515642"/>
<evidence type="ECO:0000259" key="4">
    <source>
        <dbReference type="PROSITE" id="PS50984"/>
    </source>
</evidence>
<evidence type="ECO:0000313" key="5">
    <source>
        <dbReference type="EMBL" id="PRT54274.1"/>
    </source>
</evidence>
<evidence type="ECO:0000256" key="2">
    <source>
        <dbReference type="ARBA" id="ARBA00022694"/>
    </source>
</evidence>
<keyword evidence="2" id="KW-0819">tRNA processing</keyword>
<dbReference type="GO" id="GO:0001522">
    <property type="term" value="P:pseudouridine synthesis"/>
    <property type="evidence" value="ECO:0007669"/>
    <property type="project" value="InterPro"/>
</dbReference>
<evidence type="ECO:0000256" key="1">
    <source>
        <dbReference type="ARBA" id="ARBA00007953"/>
    </source>
</evidence>
<protein>
    <submittedName>
        <fullName evidence="5">Multisubstrate pseudouridine synthase 7</fullName>
    </submittedName>
</protein>
<accession>A0A2T0FH14</accession>
<proteinExistence type="inferred from homology"/>
<dbReference type="SUPFAM" id="SSF55120">
    <property type="entry name" value="Pseudouridine synthase"/>
    <property type="match status" value="1"/>
</dbReference>
<dbReference type="Gene3D" id="3.30.2350.20">
    <property type="entry name" value="TruD, catalytic domain"/>
    <property type="match status" value="2"/>
</dbReference>
<dbReference type="InterPro" id="IPR020119">
    <property type="entry name" value="PsdUridine_synth_TruD_CS"/>
</dbReference>